<organism evidence="3 4">
    <name type="scientific">Kytococcus schroeteri</name>
    <dbReference type="NCBI Taxonomy" id="138300"/>
    <lineage>
        <taxon>Bacteria</taxon>
        <taxon>Bacillati</taxon>
        <taxon>Actinomycetota</taxon>
        <taxon>Actinomycetes</taxon>
        <taxon>Micrococcales</taxon>
        <taxon>Kytococcaceae</taxon>
        <taxon>Kytococcus</taxon>
    </lineage>
</organism>
<dbReference type="InterPro" id="IPR013830">
    <property type="entry name" value="SGNH_hydro"/>
</dbReference>
<evidence type="ECO:0000259" key="2">
    <source>
        <dbReference type="Pfam" id="PF13472"/>
    </source>
</evidence>
<dbReference type="EMBL" id="PKIZ01000002">
    <property type="protein sequence ID" value="PKZ42565.1"/>
    <property type="molecule type" value="Genomic_DNA"/>
</dbReference>
<proteinExistence type="predicted"/>
<sequence>MTDTRPTYPSDSTRPTFDSKQQFQVSEGQRRIGLCFVGDGSVAGYGDERALGWVGRVMARTPLEHVDLAAYNLGVVGATSAHLLARWRTECDPRWEQRNERRLVIGVGAGDPEAALTTARSRLNVANMLDDAATHGIATFVVSPTPVVDAVANEKLRAIVDAQADVCARRGVPFVDCFTPLLGHQQWEAEMLAGDGRNPGRTGYGLLAWLVLNGGWHRWMRLGE</sequence>
<feature type="domain" description="SGNH hydrolase-type esterase" evidence="2">
    <location>
        <begin position="36"/>
        <end position="204"/>
    </location>
</feature>
<dbReference type="RefSeq" id="WP_101849032.1">
    <property type="nucleotide sequence ID" value="NZ_JBHLVH010000013.1"/>
</dbReference>
<dbReference type="Proteomes" id="UP000234206">
    <property type="component" value="Unassembled WGS sequence"/>
</dbReference>
<keyword evidence="4" id="KW-1185">Reference proteome</keyword>
<evidence type="ECO:0000256" key="1">
    <source>
        <dbReference type="SAM" id="MobiDB-lite"/>
    </source>
</evidence>
<dbReference type="OrthoDB" id="5196031at2"/>
<comment type="caution">
    <text evidence="3">The sequence shown here is derived from an EMBL/GenBank/DDBJ whole genome shotgun (WGS) entry which is preliminary data.</text>
</comment>
<evidence type="ECO:0000313" key="4">
    <source>
        <dbReference type="Proteomes" id="UP000234206"/>
    </source>
</evidence>
<feature type="region of interest" description="Disordered" evidence="1">
    <location>
        <begin position="1"/>
        <end position="22"/>
    </location>
</feature>
<protein>
    <submittedName>
        <fullName evidence="3">G-D-S-L family lipolytic protein</fullName>
    </submittedName>
</protein>
<dbReference type="Pfam" id="PF13472">
    <property type="entry name" value="Lipase_GDSL_2"/>
    <property type="match status" value="1"/>
</dbReference>
<evidence type="ECO:0000313" key="3">
    <source>
        <dbReference type="EMBL" id="PKZ42565.1"/>
    </source>
</evidence>
<gene>
    <name evidence="3" type="ORF">CYJ76_01465</name>
</gene>
<dbReference type="AlphaFoldDB" id="A0A2I1PD47"/>
<accession>A0A2I1PD47</accession>
<dbReference type="InterPro" id="IPR036514">
    <property type="entry name" value="SGNH_hydro_sf"/>
</dbReference>
<reference evidence="3 4" key="1">
    <citation type="submission" date="2017-12" db="EMBL/GenBank/DDBJ databases">
        <title>Phylogenetic diversity of female urinary microbiome.</title>
        <authorList>
            <person name="Thomas-White K."/>
            <person name="Wolfe A.J."/>
        </authorList>
    </citation>
    <scope>NUCLEOTIDE SEQUENCE [LARGE SCALE GENOMIC DNA]</scope>
    <source>
        <strain evidence="3 4">UMB1298</strain>
    </source>
</reference>
<dbReference type="SUPFAM" id="SSF52266">
    <property type="entry name" value="SGNH hydrolase"/>
    <property type="match status" value="1"/>
</dbReference>
<dbReference type="Gene3D" id="3.40.50.1110">
    <property type="entry name" value="SGNH hydrolase"/>
    <property type="match status" value="1"/>
</dbReference>
<name>A0A2I1PD47_9MICO</name>